<name>A0A6J8E7R4_MYTCO</name>
<gene>
    <name evidence="1" type="ORF">MCOR_49039</name>
</gene>
<reference evidence="1 2" key="1">
    <citation type="submission" date="2020-06" db="EMBL/GenBank/DDBJ databases">
        <authorList>
            <person name="Li R."/>
            <person name="Bekaert M."/>
        </authorList>
    </citation>
    <scope>NUCLEOTIDE SEQUENCE [LARGE SCALE GENOMIC DNA]</scope>
    <source>
        <strain evidence="2">wild</strain>
    </source>
</reference>
<evidence type="ECO:0000313" key="2">
    <source>
        <dbReference type="Proteomes" id="UP000507470"/>
    </source>
</evidence>
<sequence length="276" mass="31142">MCLIVFVNDEELTELCGIPNLSESAQLVLHVFNRDNFVPDITDKFNIFSTKAYFKNLILPPPAGALCRYGDPFRGGTNPIIKYEVGIGSDKLLTDIEPFSEVIVPCIPCFGECSKYNCDWNCNVDQHVDFRFTLIDLDLTPQVVDVNETGHYYNKTIIYYLTGFYIDLTRPVFDPDVMLTSPIYIDATQGEFQPIRYQASNNTIKAFWRCTDEESQIKENLWAIGETPGGEEVQSFQSIGHNMTALNSSLEGILKHNHTYYVSIICINGGGRATTE</sequence>
<proteinExistence type="predicted"/>
<dbReference type="OrthoDB" id="6137478at2759"/>
<accession>A0A6J8E7R4</accession>
<dbReference type="AlphaFoldDB" id="A0A6J8E7R4"/>
<dbReference type="Proteomes" id="UP000507470">
    <property type="component" value="Unassembled WGS sequence"/>
</dbReference>
<dbReference type="EMBL" id="CACVKT020008637">
    <property type="protein sequence ID" value="CAC5416407.1"/>
    <property type="molecule type" value="Genomic_DNA"/>
</dbReference>
<organism evidence="1 2">
    <name type="scientific">Mytilus coruscus</name>
    <name type="common">Sea mussel</name>
    <dbReference type="NCBI Taxonomy" id="42192"/>
    <lineage>
        <taxon>Eukaryota</taxon>
        <taxon>Metazoa</taxon>
        <taxon>Spiralia</taxon>
        <taxon>Lophotrochozoa</taxon>
        <taxon>Mollusca</taxon>
        <taxon>Bivalvia</taxon>
        <taxon>Autobranchia</taxon>
        <taxon>Pteriomorphia</taxon>
        <taxon>Mytilida</taxon>
        <taxon>Mytiloidea</taxon>
        <taxon>Mytilidae</taxon>
        <taxon>Mytilinae</taxon>
        <taxon>Mytilus</taxon>
    </lineage>
</organism>
<protein>
    <submittedName>
        <fullName evidence="1">Uncharacterized protein</fullName>
    </submittedName>
</protein>
<keyword evidence="2" id="KW-1185">Reference proteome</keyword>
<evidence type="ECO:0000313" key="1">
    <source>
        <dbReference type="EMBL" id="CAC5416407.1"/>
    </source>
</evidence>